<dbReference type="GO" id="GO:0007018">
    <property type="term" value="P:microtubule-based movement"/>
    <property type="evidence" value="ECO:0007669"/>
    <property type="project" value="InterPro"/>
</dbReference>
<dbReference type="Gramene" id="OPUNC10G17090.1">
    <property type="protein sequence ID" value="OPUNC10G17090.1"/>
    <property type="gene ID" value="OPUNC10G17090"/>
</dbReference>
<dbReference type="eggNOG" id="KOG0239">
    <property type="taxonomic scope" value="Eukaryota"/>
</dbReference>
<reference evidence="7" key="1">
    <citation type="submission" date="2015-04" db="UniProtKB">
        <authorList>
            <consortium name="EnsemblPlants"/>
        </authorList>
    </citation>
    <scope>IDENTIFICATION</scope>
</reference>
<dbReference type="InterPro" id="IPR031852">
    <property type="entry name" value="Vik1/Cik1_MT-bd"/>
</dbReference>
<dbReference type="AlphaFoldDB" id="A0A0E0MAT4"/>
<dbReference type="GO" id="GO:0005524">
    <property type="term" value="F:ATP binding"/>
    <property type="evidence" value="ECO:0007669"/>
    <property type="project" value="UniProtKB-KW"/>
</dbReference>
<evidence type="ECO:0000313" key="7">
    <source>
        <dbReference type="EnsemblPlants" id="OPUNC10G17090.1"/>
    </source>
</evidence>
<dbReference type="InterPro" id="IPR027640">
    <property type="entry name" value="Kinesin-like_fam"/>
</dbReference>
<evidence type="ECO:0000256" key="5">
    <source>
        <dbReference type="PROSITE-ProRule" id="PRU00283"/>
    </source>
</evidence>
<evidence type="ECO:0000313" key="8">
    <source>
        <dbReference type="Proteomes" id="UP000026962"/>
    </source>
</evidence>
<dbReference type="SUPFAM" id="SSF52540">
    <property type="entry name" value="P-loop containing nucleoside triphosphate hydrolases"/>
    <property type="match status" value="1"/>
</dbReference>
<organism evidence="7">
    <name type="scientific">Oryza punctata</name>
    <name type="common">Red rice</name>
    <dbReference type="NCBI Taxonomy" id="4537"/>
    <lineage>
        <taxon>Eukaryota</taxon>
        <taxon>Viridiplantae</taxon>
        <taxon>Streptophyta</taxon>
        <taxon>Embryophyta</taxon>
        <taxon>Tracheophyta</taxon>
        <taxon>Spermatophyta</taxon>
        <taxon>Magnoliopsida</taxon>
        <taxon>Liliopsida</taxon>
        <taxon>Poales</taxon>
        <taxon>Poaceae</taxon>
        <taxon>BOP clade</taxon>
        <taxon>Oryzoideae</taxon>
        <taxon>Oryzeae</taxon>
        <taxon>Oryzinae</taxon>
        <taxon>Oryza</taxon>
    </lineage>
</organism>
<dbReference type="HOGENOM" id="CLU_001485_12_0_1"/>
<feature type="domain" description="Kinesin motor" evidence="6">
    <location>
        <begin position="46"/>
        <end position="222"/>
    </location>
</feature>
<evidence type="ECO:0000256" key="4">
    <source>
        <dbReference type="ARBA" id="ARBA00023175"/>
    </source>
</evidence>
<evidence type="ECO:0000256" key="2">
    <source>
        <dbReference type="ARBA" id="ARBA00022741"/>
    </source>
</evidence>
<keyword evidence="4" id="KW-0505">Motor protein</keyword>
<dbReference type="PANTHER" id="PTHR47972:SF45">
    <property type="entry name" value="PROTEIN CLARET SEGREGATIONAL"/>
    <property type="match status" value="1"/>
</dbReference>
<evidence type="ECO:0000256" key="3">
    <source>
        <dbReference type="ARBA" id="ARBA00022840"/>
    </source>
</evidence>
<keyword evidence="8" id="KW-1185">Reference proteome</keyword>
<dbReference type="InterPro" id="IPR001752">
    <property type="entry name" value="Kinesin_motor_dom"/>
</dbReference>
<dbReference type="EnsemblPlants" id="OPUNC10G17090.1">
    <property type="protein sequence ID" value="OPUNC10G17090.1"/>
    <property type="gene ID" value="OPUNC10G17090"/>
</dbReference>
<accession>A0A0E0MAT4</accession>
<keyword evidence="3" id="KW-0067">ATP-binding</keyword>
<reference evidence="7" key="2">
    <citation type="submission" date="2018-05" db="EMBL/GenBank/DDBJ databases">
        <title>OpunRS2 (Oryza punctata Reference Sequence Version 2).</title>
        <authorList>
            <person name="Zhang J."/>
            <person name="Kudrna D."/>
            <person name="Lee S."/>
            <person name="Talag J."/>
            <person name="Welchert J."/>
            <person name="Wing R.A."/>
        </authorList>
    </citation>
    <scope>NUCLEOTIDE SEQUENCE [LARGE SCALE GENOMIC DNA]</scope>
</reference>
<dbReference type="OMA" id="EPNHREG"/>
<dbReference type="PANTHER" id="PTHR47972">
    <property type="entry name" value="KINESIN-LIKE PROTEIN KLP-3"/>
    <property type="match status" value="1"/>
</dbReference>
<dbReference type="InterPro" id="IPR027417">
    <property type="entry name" value="P-loop_NTPase"/>
</dbReference>
<name>A0A0E0MAT4_ORYPU</name>
<keyword evidence="2" id="KW-0547">Nucleotide-binding</keyword>
<proteinExistence type="inferred from homology"/>
<dbReference type="GO" id="GO:0008017">
    <property type="term" value="F:microtubule binding"/>
    <property type="evidence" value="ECO:0007669"/>
    <property type="project" value="InterPro"/>
</dbReference>
<dbReference type="GO" id="GO:0005874">
    <property type="term" value="C:microtubule"/>
    <property type="evidence" value="ECO:0007669"/>
    <property type="project" value="UniProtKB-KW"/>
</dbReference>
<dbReference type="Gene3D" id="3.40.850.10">
    <property type="entry name" value="Kinesin motor domain"/>
    <property type="match status" value="1"/>
</dbReference>
<evidence type="ECO:0000256" key="1">
    <source>
        <dbReference type="ARBA" id="ARBA00022701"/>
    </source>
</evidence>
<sequence length="222" mass="25289">MEIATEYEKQNQLLQSMQLQIEANKKLQKELHNTIIRLVPQELKGNIRVLCRVRSLLPNETGAISFPKNEENIGRGVVVSHSDIVANVEPNHREGEKCKLNIKYCKLAQVYIFAYGQSGSGKMNTMMGNPGNGEKGLIPMSLEQIFQTSKALNSNGWKYVSKMVDIYNDTIYDLLGGNSTSNLTTIIMFYVNEVFHHLKQSSKKRLYSSFQFLFLYPFKALQ</sequence>
<evidence type="ECO:0000259" key="6">
    <source>
        <dbReference type="PROSITE" id="PS50067"/>
    </source>
</evidence>
<dbReference type="PROSITE" id="PS50067">
    <property type="entry name" value="KINESIN_MOTOR_2"/>
    <property type="match status" value="1"/>
</dbReference>
<comment type="caution">
    <text evidence="5">Lacks conserved residue(s) required for the propagation of feature annotation.</text>
</comment>
<comment type="similarity">
    <text evidence="5">Belongs to the TRAFAC class myosin-kinesin ATPase superfamily. Kinesin family.</text>
</comment>
<dbReference type="SMART" id="SM00129">
    <property type="entry name" value="KISc"/>
    <property type="match status" value="1"/>
</dbReference>
<keyword evidence="1" id="KW-0493">Microtubule</keyword>
<protein>
    <recommendedName>
        <fullName evidence="6">Kinesin motor domain-containing protein</fullName>
    </recommendedName>
</protein>
<dbReference type="GO" id="GO:0003777">
    <property type="term" value="F:microtubule motor activity"/>
    <property type="evidence" value="ECO:0007669"/>
    <property type="project" value="InterPro"/>
</dbReference>
<dbReference type="InterPro" id="IPR036961">
    <property type="entry name" value="Kinesin_motor_dom_sf"/>
</dbReference>
<dbReference type="STRING" id="4537.A0A0E0MAT4"/>
<dbReference type="Proteomes" id="UP000026962">
    <property type="component" value="Chromosome 10"/>
</dbReference>
<dbReference type="Pfam" id="PF16796">
    <property type="entry name" value="Microtub_bd"/>
    <property type="match status" value="1"/>
</dbReference>